<evidence type="ECO:0000313" key="2">
    <source>
        <dbReference type="Proteomes" id="UP000294796"/>
    </source>
</evidence>
<comment type="caution">
    <text evidence="1">The sequence shown here is derived from an EMBL/GenBank/DDBJ whole genome shotgun (WGS) entry which is preliminary data.</text>
</comment>
<dbReference type="InterPro" id="IPR011009">
    <property type="entry name" value="Kinase-like_dom_sf"/>
</dbReference>
<dbReference type="AlphaFoldDB" id="A0A4R5TXV2"/>
<dbReference type="Proteomes" id="UP000294796">
    <property type="component" value="Unassembled WGS sequence"/>
</dbReference>
<accession>A0A4R5TXV2</accession>
<protein>
    <submittedName>
        <fullName evidence="1">Serine/threonine protein phosphatase</fullName>
    </submittedName>
</protein>
<sequence length="272" mass="29707">MAKDKHVSRIHLKDGDAWVKQYGDDRRVVRLRAMDWVVRKLGIIALRPPPRHTGAEGREVEQRRLGELSRLGVHVPRVLGHGDDSLVLSDIGTTLAHRLRHGSREEARVLLVAAVAAIAQVHASGSYLGAPVARNLTVDHDGRIGFLDFEEDPGEVMPLLQAQARDWLVFTAGVARHAPFDEEELSAILAHALRQGPVELRDTLGRAVGRLSFLKTLTRALGERASGLGKAVGSLQRALWNSAGAVLLAILTADLLHDGDLEVLRALAQWVD</sequence>
<dbReference type="OrthoDB" id="8028712at2"/>
<reference evidence="1 2" key="1">
    <citation type="submission" date="2019-03" db="EMBL/GenBank/DDBJ databases">
        <title>Luteimonas zhaokaii sp.nov., isolated from the rectal contents of Plateau pika in Yushu, Qinghai Province, China.</title>
        <authorList>
            <person name="Zhang G."/>
        </authorList>
    </citation>
    <scope>NUCLEOTIDE SEQUENCE [LARGE SCALE GENOMIC DNA]</scope>
    <source>
        <strain evidence="1 2">B9</strain>
    </source>
</reference>
<dbReference type="RefSeq" id="WP_133321076.1">
    <property type="nucleotide sequence ID" value="NZ_SMTF01000003.1"/>
</dbReference>
<gene>
    <name evidence="1" type="ORF">E2F46_05430</name>
</gene>
<organism evidence="1 2">
    <name type="scientific">Luteimonas aestuarii</name>
    <dbReference type="NCBI Taxonomy" id="453837"/>
    <lineage>
        <taxon>Bacteria</taxon>
        <taxon>Pseudomonadati</taxon>
        <taxon>Pseudomonadota</taxon>
        <taxon>Gammaproteobacteria</taxon>
        <taxon>Lysobacterales</taxon>
        <taxon>Lysobacteraceae</taxon>
        <taxon>Luteimonas</taxon>
    </lineage>
</organism>
<dbReference type="SUPFAM" id="SSF56112">
    <property type="entry name" value="Protein kinase-like (PK-like)"/>
    <property type="match status" value="1"/>
</dbReference>
<keyword evidence="2" id="KW-1185">Reference proteome</keyword>
<evidence type="ECO:0000313" key="1">
    <source>
        <dbReference type="EMBL" id="TDK26044.1"/>
    </source>
</evidence>
<proteinExistence type="predicted"/>
<name>A0A4R5TXV2_9GAMM</name>
<dbReference type="EMBL" id="SMTF01000003">
    <property type="protein sequence ID" value="TDK26044.1"/>
    <property type="molecule type" value="Genomic_DNA"/>
</dbReference>